<reference evidence="1" key="1">
    <citation type="submission" date="2020-05" db="EMBL/GenBank/DDBJ databases">
        <authorList>
            <person name="Chiriac C."/>
            <person name="Salcher M."/>
            <person name="Ghai R."/>
            <person name="Kavagutti S V."/>
        </authorList>
    </citation>
    <scope>NUCLEOTIDE SEQUENCE</scope>
</reference>
<name>A0A6J7WTM6_9CAUD</name>
<accession>A0A6J7WTM6</accession>
<gene>
    <name evidence="1" type="ORF">UFOVP247_135</name>
</gene>
<organism evidence="1">
    <name type="scientific">uncultured Caudovirales phage</name>
    <dbReference type="NCBI Taxonomy" id="2100421"/>
    <lineage>
        <taxon>Viruses</taxon>
        <taxon>Duplodnaviria</taxon>
        <taxon>Heunggongvirae</taxon>
        <taxon>Uroviricota</taxon>
        <taxon>Caudoviricetes</taxon>
        <taxon>Peduoviridae</taxon>
        <taxon>Maltschvirus</taxon>
        <taxon>Maltschvirus maltsch</taxon>
    </lineage>
</organism>
<dbReference type="Gene3D" id="2.60.120.620">
    <property type="entry name" value="q2cbj1_9rhob like domain"/>
    <property type="match status" value="1"/>
</dbReference>
<proteinExistence type="predicted"/>
<sequence length="230" mass="26389">MSKFLMMNLFPVNCAMFNLGEESRGMNSQILREVYELKKVLAPEKRSGRGVFQSQQDLEKDFDIFSKLRDHFTPLATSFLQESGFIGDPWEYLELGSFWFNYNSNQNAYHLPHTHGYGETMFSGVYFPTSGILNGEHESSNQNLDEDISLNFTNNPAPGDLVLLDPNHALKRAVTVSKQTYYPYYGNSLSITPREGLLVIFPAYLMHMVVPTEKENFERLTIVFDISKKQ</sequence>
<dbReference type="Pfam" id="PF13759">
    <property type="entry name" value="2OG-FeII_Oxy_5"/>
    <property type="match status" value="1"/>
</dbReference>
<dbReference type="EMBL" id="LR798288">
    <property type="protein sequence ID" value="CAB5221316.1"/>
    <property type="molecule type" value="Genomic_DNA"/>
</dbReference>
<evidence type="ECO:0000313" key="1">
    <source>
        <dbReference type="EMBL" id="CAB5221316.1"/>
    </source>
</evidence>
<protein>
    <submittedName>
        <fullName evidence="1">Uncharacterized protein</fullName>
    </submittedName>
</protein>
<dbReference type="InterPro" id="IPR012668">
    <property type="entry name" value="CHP02466"/>
</dbReference>